<dbReference type="Gene3D" id="2.60.120.200">
    <property type="match status" value="1"/>
</dbReference>
<feature type="domain" description="Secretion system C-terminal sorting" evidence="3">
    <location>
        <begin position="232"/>
        <end position="299"/>
    </location>
</feature>
<evidence type="ECO:0000256" key="1">
    <source>
        <dbReference type="ARBA" id="ARBA00022729"/>
    </source>
</evidence>
<dbReference type="NCBIfam" id="TIGR04183">
    <property type="entry name" value="Por_Secre_tail"/>
    <property type="match status" value="1"/>
</dbReference>
<protein>
    <recommendedName>
        <fullName evidence="3">Secretion system C-terminal sorting domain-containing protein</fullName>
    </recommendedName>
</protein>
<dbReference type="NCBIfam" id="NF038128">
    <property type="entry name" value="choice_anch_J"/>
    <property type="match status" value="1"/>
</dbReference>
<evidence type="ECO:0000256" key="2">
    <source>
        <dbReference type="SAM" id="SignalP"/>
    </source>
</evidence>
<evidence type="ECO:0000313" key="5">
    <source>
        <dbReference type="Proteomes" id="UP000474567"/>
    </source>
</evidence>
<keyword evidence="5" id="KW-1185">Reference proteome</keyword>
<reference evidence="4 5" key="1">
    <citation type="submission" date="2020-02" db="EMBL/GenBank/DDBJ databases">
        <authorList>
            <person name="Criscuolo A."/>
        </authorList>
    </citation>
    <scope>NUCLEOTIDE SEQUENCE [LARGE SCALE GENOMIC DNA]</scope>
    <source>
        <strain evidence="4">CECT7796</strain>
    </source>
</reference>
<name>A0ABN7ER20_9FLAO</name>
<proteinExistence type="predicted"/>
<accession>A0ABN7ER20</accession>
<organism evidence="4 5">
    <name type="scientific">Flavobacterium collinsii</name>
    <dbReference type="NCBI Taxonomy" id="1114861"/>
    <lineage>
        <taxon>Bacteria</taxon>
        <taxon>Pseudomonadati</taxon>
        <taxon>Bacteroidota</taxon>
        <taxon>Flavobacteriia</taxon>
        <taxon>Flavobacteriales</taxon>
        <taxon>Flavobacteriaceae</taxon>
        <taxon>Flavobacterium</taxon>
    </lineage>
</organism>
<gene>
    <name evidence="4" type="ORF">FLACOL7796_04612</name>
</gene>
<sequence length="301" mass="33624">MGRIFLPMFLIHKKMKKTILLFVLAFISAVSSAQVTVWEDNFDDADLAGWTLLDRDEDGINWIARKNINLDESGSAIVDGEHSILGNYLMNLDDLSTVVRLVENWAITPAINLSQHSGKKLQLVLNAQTSIYDTNQDLLVYGSTSKDPDTFTLLSTLKLQRQTELEAEFKDYSVDISQYAGESVVYLAVSNVADENLNFIGFEIDKVSIVAGGNLGIGDHTLDKNRSFLAENPVKENLELQLADQFKDNKTALKIYNAAGNLVKEVNYNNQNISVSDLPQGFYFLLVTNDTNSQTIKFIKK</sequence>
<evidence type="ECO:0000313" key="4">
    <source>
        <dbReference type="EMBL" id="CAA9203139.1"/>
    </source>
</evidence>
<feature type="chain" id="PRO_5045789949" description="Secretion system C-terminal sorting domain-containing protein" evidence="2">
    <location>
        <begin position="34"/>
        <end position="301"/>
    </location>
</feature>
<dbReference type="Proteomes" id="UP000474567">
    <property type="component" value="Unassembled WGS sequence"/>
</dbReference>
<evidence type="ECO:0000259" key="3">
    <source>
        <dbReference type="Pfam" id="PF18962"/>
    </source>
</evidence>
<dbReference type="Pfam" id="PF18962">
    <property type="entry name" value="Por_Secre_tail"/>
    <property type="match status" value="1"/>
</dbReference>
<comment type="caution">
    <text evidence="4">The sequence shown here is derived from an EMBL/GenBank/DDBJ whole genome shotgun (WGS) entry which is preliminary data.</text>
</comment>
<dbReference type="InterPro" id="IPR026444">
    <property type="entry name" value="Secre_tail"/>
</dbReference>
<keyword evidence="1 2" id="KW-0732">Signal</keyword>
<dbReference type="EMBL" id="CADCST010000164">
    <property type="protein sequence ID" value="CAA9203139.1"/>
    <property type="molecule type" value="Genomic_DNA"/>
</dbReference>
<feature type="signal peptide" evidence="2">
    <location>
        <begin position="1"/>
        <end position="33"/>
    </location>
</feature>